<gene>
    <name evidence="6" type="ORF">OSB1V03_LOCUS6265</name>
</gene>
<evidence type="ECO:0000313" key="6">
    <source>
        <dbReference type="EMBL" id="CAD7625832.1"/>
    </source>
</evidence>
<protein>
    <recommendedName>
        <fullName evidence="8">Major facilitator superfamily (MFS) profile domain-containing protein</fullName>
    </recommendedName>
</protein>
<evidence type="ECO:0000256" key="1">
    <source>
        <dbReference type="ARBA" id="ARBA00004141"/>
    </source>
</evidence>
<evidence type="ECO:0000256" key="2">
    <source>
        <dbReference type="ARBA" id="ARBA00022692"/>
    </source>
</evidence>
<evidence type="ECO:0008006" key="8">
    <source>
        <dbReference type="Google" id="ProtNLM"/>
    </source>
</evidence>
<dbReference type="Gene3D" id="1.20.1250.20">
    <property type="entry name" value="MFS general substrate transporter like domains"/>
    <property type="match status" value="1"/>
</dbReference>
<dbReference type="EMBL" id="OC857940">
    <property type="protein sequence ID" value="CAD7625832.1"/>
    <property type="molecule type" value="Genomic_DNA"/>
</dbReference>
<feature type="transmembrane region" description="Helical" evidence="5">
    <location>
        <begin position="26"/>
        <end position="49"/>
    </location>
</feature>
<dbReference type="SUPFAM" id="SSF103473">
    <property type="entry name" value="MFS general substrate transporter"/>
    <property type="match status" value="1"/>
</dbReference>
<evidence type="ECO:0000256" key="5">
    <source>
        <dbReference type="SAM" id="Phobius"/>
    </source>
</evidence>
<reference evidence="6" key="1">
    <citation type="submission" date="2020-11" db="EMBL/GenBank/DDBJ databases">
        <authorList>
            <person name="Tran Van P."/>
        </authorList>
    </citation>
    <scope>NUCLEOTIDE SEQUENCE</scope>
</reference>
<keyword evidence="7" id="KW-1185">Reference proteome</keyword>
<dbReference type="GO" id="GO:0006820">
    <property type="term" value="P:monoatomic anion transport"/>
    <property type="evidence" value="ECO:0007669"/>
    <property type="project" value="TreeGrafter"/>
</dbReference>
<sequence length="104" mass="11336">MLLFGVSAGGEIAVVADMTNNFTATVFAIGNTIAFTTGVITPLVVGYILDASDQTRRQWSYIFYMSGALNILGGLVFAIFGSAKRQDWDMDESIETDERSITRI</sequence>
<proteinExistence type="predicted"/>
<dbReference type="InterPro" id="IPR036259">
    <property type="entry name" value="MFS_trans_sf"/>
</dbReference>
<feature type="transmembrane region" description="Helical" evidence="5">
    <location>
        <begin position="61"/>
        <end position="83"/>
    </location>
</feature>
<dbReference type="EMBL" id="CAJPIZ010003365">
    <property type="protein sequence ID" value="CAG2106262.1"/>
    <property type="molecule type" value="Genomic_DNA"/>
</dbReference>
<dbReference type="AlphaFoldDB" id="A0A7R9KMC7"/>
<evidence type="ECO:0000256" key="3">
    <source>
        <dbReference type="ARBA" id="ARBA00022989"/>
    </source>
</evidence>
<accession>A0A7R9KMC7</accession>
<name>A0A7R9KMC7_9ACAR</name>
<dbReference type="OrthoDB" id="6434013at2759"/>
<evidence type="ECO:0000256" key="4">
    <source>
        <dbReference type="ARBA" id="ARBA00023136"/>
    </source>
</evidence>
<keyword evidence="3 5" id="KW-1133">Transmembrane helix</keyword>
<dbReference type="Proteomes" id="UP000759131">
    <property type="component" value="Unassembled WGS sequence"/>
</dbReference>
<dbReference type="InterPro" id="IPR050382">
    <property type="entry name" value="MFS_Na/Anion_cotransporter"/>
</dbReference>
<dbReference type="PANTHER" id="PTHR11662:SF399">
    <property type="entry name" value="FI19708P1-RELATED"/>
    <property type="match status" value="1"/>
</dbReference>
<dbReference type="GO" id="GO:0016020">
    <property type="term" value="C:membrane"/>
    <property type="evidence" value="ECO:0007669"/>
    <property type="project" value="UniProtKB-SubCell"/>
</dbReference>
<keyword evidence="4 5" id="KW-0472">Membrane</keyword>
<evidence type="ECO:0000313" key="7">
    <source>
        <dbReference type="Proteomes" id="UP000759131"/>
    </source>
</evidence>
<dbReference type="GO" id="GO:0022857">
    <property type="term" value="F:transmembrane transporter activity"/>
    <property type="evidence" value="ECO:0007669"/>
    <property type="project" value="TreeGrafter"/>
</dbReference>
<organism evidence="6">
    <name type="scientific">Medioppia subpectinata</name>
    <dbReference type="NCBI Taxonomy" id="1979941"/>
    <lineage>
        <taxon>Eukaryota</taxon>
        <taxon>Metazoa</taxon>
        <taxon>Ecdysozoa</taxon>
        <taxon>Arthropoda</taxon>
        <taxon>Chelicerata</taxon>
        <taxon>Arachnida</taxon>
        <taxon>Acari</taxon>
        <taxon>Acariformes</taxon>
        <taxon>Sarcoptiformes</taxon>
        <taxon>Oribatida</taxon>
        <taxon>Brachypylina</taxon>
        <taxon>Oppioidea</taxon>
        <taxon>Oppiidae</taxon>
        <taxon>Medioppia</taxon>
    </lineage>
</organism>
<keyword evidence="2 5" id="KW-0812">Transmembrane</keyword>
<dbReference type="PANTHER" id="PTHR11662">
    <property type="entry name" value="SOLUTE CARRIER FAMILY 17"/>
    <property type="match status" value="1"/>
</dbReference>
<comment type="subcellular location">
    <subcellularLocation>
        <location evidence="1">Membrane</location>
        <topology evidence="1">Multi-pass membrane protein</topology>
    </subcellularLocation>
</comment>